<evidence type="ECO:0000313" key="2">
    <source>
        <dbReference type="EMBL" id="GAG09296.1"/>
    </source>
</evidence>
<dbReference type="AlphaFoldDB" id="X0W9I0"/>
<evidence type="ECO:0000259" key="1">
    <source>
        <dbReference type="Pfam" id="PF12728"/>
    </source>
</evidence>
<feature type="non-terminal residue" evidence="2">
    <location>
        <position position="49"/>
    </location>
</feature>
<dbReference type="InterPro" id="IPR041657">
    <property type="entry name" value="HTH_17"/>
</dbReference>
<proteinExistence type="predicted"/>
<gene>
    <name evidence="2" type="ORF">S01H1_33206</name>
</gene>
<reference evidence="2" key="1">
    <citation type="journal article" date="2014" name="Front. Microbiol.">
        <title>High frequency of phylogenetically diverse reductive dehalogenase-homologous genes in deep subseafloor sedimentary metagenomes.</title>
        <authorList>
            <person name="Kawai M."/>
            <person name="Futagami T."/>
            <person name="Toyoda A."/>
            <person name="Takaki Y."/>
            <person name="Nishi S."/>
            <person name="Hori S."/>
            <person name="Arai W."/>
            <person name="Tsubouchi T."/>
            <person name="Morono Y."/>
            <person name="Uchiyama I."/>
            <person name="Ito T."/>
            <person name="Fujiyama A."/>
            <person name="Inagaki F."/>
            <person name="Takami H."/>
        </authorList>
    </citation>
    <scope>NUCLEOTIDE SEQUENCE</scope>
    <source>
        <strain evidence="2">Expedition CK06-06</strain>
    </source>
</reference>
<organism evidence="2">
    <name type="scientific">marine sediment metagenome</name>
    <dbReference type="NCBI Taxonomy" id="412755"/>
    <lineage>
        <taxon>unclassified sequences</taxon>
        <taxon>metagenomes</taxon>
        <taxon>ecological metagenomes</taxon>
    </lineage>
</organism>
<sequence>MEERVKQTQVESLMTARQVADFLQVSVCTIGRWSRKGALKFYRVGGRGD</sequence>
<protein>
    <recommendedName>
        <fullName evidence="1">Helix-turn-helix domain-containing protein</fullName>
    </recommendedName>
</protein>
<feature type="domain" description="Helix-turn-helix" evidence="1">
    <location>
        <begin position="13"/>
        <end position="47"/>
    </location>
</feature>
<comment type="caution">
    <text evidence="2">The sequence shown here is derived from an EMBL/GenBank/DDBJ whole genome shotgun (WGS) entry which is preliminary data.</text>
</comment>
<name>X0W9I0_9ZZZZ</name>
<dbReference type="SUPFAM" id="SSF46955">
    <property type="entry name" value="Putative DNA-binding domain"/>
    <property type="match status" value="1"/>
</dbReference>
<accession>X0W9I0</accession>
<dbReference type="Pfam" id="PF12728">
    <property type="entry name" value="HTH_17"/>
    <property type="match status" value="1"/>
</dbReference>
<dbReference type="InterPro" id="IPR009061">
    <property type="entry name" value="DNA-bd_dom_put_sf"/>
</dbReference>
<dbReference type="EMBL" id="BARS01020611">
    <property type="protein sequence ID" value="GAG09296.1"/>
    <property type="molecule type" value="Genomic_DNA"/>
</dbReference>